<dbReference type="InterPro" id="IPR028976">
    <property type="entry name" value="CheC-like_sf"/>
</dbReference>
<dbReference type="AlphaFoldDB" id="A0AB73T2X1"/>
<gene>
    <name evidence="4" type="ORF">C7383_108171</name>
</gene>
<dbReference type="Pfam" id="PF04509">
    <property type="entry name" value="CheC"/>
    <property type="match status" value="2"/>
</dbReference>
<evidence type="ECO:0000313" key="5">
    <source>
        <dbReference type="Proteomes" id="UP000245412"/>
    </source>
</evidence>
<dbReference type="SUPFAM" id="SSF103039">
    <property type="entry name" value="CheC-like"/>
    <property type="match status" value="1"/>
</dbReference>
<organism evidence="4 5">
    <name type="scientific">Murimonas intestini</name>
    <dbReference type="NCBI Taxonomy" id="1337051"/>
    <lineage>
        <taxon>Bacteria</taxon>
        <taxon>Bacillati</taxon>
        <taxon>Bacillota</taxon>
        <taxon>Clostridia</taxon>
        <taxon>Lachnospirales</taxon>
        <taxon>Lachnospiraceae</taxon>
        <taxon>Murimonas</taxon>
    </lineage>
</organism>
<proteinExistence type="predicted"/>
<feature type="domain" description="CheC-like protein" evidence="3">
    <location>
        <begin position="16"/>
        <end position="37"/>
    </location>
</feature>
<dbReference type="CDD" id="cd17909">
    <property type="entry name" value="CheC_ClassI"/>
    <property type="match status" value="1"/>
</dbReference>
<dbReference type="Gene3D" id="3.40.1550.10">
    <property type="entry name" value="CheC-like"/>
    <property type="match status" value="1"/>
</dbReference>
<dbReference type="GO" id="GO:0006935">
    <property type="term" value="P:chemotaxis"/>
    <property type="evidence" value="ECO:0007669"/>
    <property type="project" value="UniProtKB-KW"/>
</dbReference>
<dbReference type="Proteomes" id="UP000245412">
    <property type="component" value="Unassembled WGS sequence"/>
</dbReference>
<evidence type="ECO:0000313" key="4">
    <source>
        <dbReference type="EMBL" id="PWJ74741.1"/>
    </source>
</evidence>
<dbReference type="PANTHER" id="PTHR43693:SF1">
    <property type="entry name" value="PROTEIN PHOSPHATASE CHEZ"/>
    <property type="match status" value="1"/>
</dbReference>
<sequence length="203" mass="22465">MKKDTMEEEATDIFLEMGNIGTGSAVTALSNMIGRPINEIFPNVMLLDYDRLMEILGQDDERVLGLLFPVCGEISGLLLFVWKQDFVSDIFESLQGTKARLQDLDEEKLSVMKEIANIMTSAYFTAISSYTDKKIEIHAPAVSVDMAGAVVTEPAGWTSGRGKYIVCVESGFYGQDEKKASHLCFMMYQESTVGFLKSLGVEV</sequence>
<comment type="caution">
    <text evidence="4">The sequence shown here is derived from an EMBL/GenBank/DDBJ whole genome shotgun (WGS) entry which is preliminary data.</text>
</comment>
<dbReference type="EMBL" id="QGGY01000008">
    <property type="protein sequence ID" value="PWJ74741.1"/>
    <property type="molecule type" value="Genomic_DNA"/>
</dbReference>
<accession>A0AB73T2X1</accession>
<evidence type="ECO:0000256" key="2">
    <source>
        <dbReference type="ARBA" id="ARBA00022801"/>
    </source>
</evidence>
<reference evidence="4 5" key="1">
    <citation type="submission" date="2018-05" db="EMBL/GenBank/DDBJ databases">
        <authorList>
            <person name="Goeker M."/>
            <person name="Huntemann M."/>
            <person name="Clum A."/>
            <person name="Pillay M."/>
            <person name="Palaniappan K."/>
            <person name="Varghese N."/>
            <person name="Mikhailova N."/>
            <person name="Stamatis D."/>
            <person name="Reddy T."/>
            <person name="Daum C."/>
            <person name="Shapiro N."/>
            <person name="Ivanova N."/>
            <person name="Kyrpides N."/>
            <person name="Woyke T."/>
        </authorList>
    </citation>
    <scope>NUCLEOTIDE SEQUENCE [LARGE SCALE GENOMIC DNA]</scope>
    <source>
        <strain evidence="4 5">DSM 26524</strain>
    </source>
</reference>
<dbReference type="PANTHER" id="PTHR43693">
    <property type="entry name" value="PROTEIN PHOSPHATASE CHEZ"/>
    <property type="match status" value="1"/>
</dbReference>
<feature type="domain" description="CheC-like protein" evidence="3">
    <location>
        <begin position="109"/>
        <end position="143"/>
    </location>
</feature>
<name>A0AB73T2X1_9FIRM</name>
<keyword evidence="5" id="KW-1185">Reference proteome</keyword>
<evidence type="ECO:0000259" key="3">
    <source>
        <dbReference type="Pfam" id="PF04509"/>
    </source>
</evidence>
<dbReference type="InterPro" id="IPR050992">
    <property type="entry name" value="CheZ_family_phosphatases"/>
</dbReference>
<protein>
    <submittedName>
        <fullName evidence="4">Chemotaxis protein CheC</fullName>
    </submittedName>
</protein>
<dbReference type="RefSeq" id="WP_109627464.1">
    <property type="nucleotide sequence ID" value="NZ_CABJAT010000003.1"/>
</dbReference>
<keyword evidence="1" id="KW-0145">Chemotaxis</keyword>
<dbReference type="InterPro" id="IPR007597">
    <property type="entry name" value="CheC"/>
</dbReference>
<evidence type="ECO:0000256" key="1">
    <source>
        <dbReference type="ARBA" id="ARBA00022500"/>
    </source>
</evidence>
<dbReference type="GO" id="GO:0016787">
    <property type="term" value="F:hydrolase activity"/>
    <property type="evidence" value="ECO:0007669"/>
    <property type="project" value="UniProtKB-KW"/>
</dbReference>
<keyword evidence="2" id="KW-0378">Hydrolase</keyword>